<dbReference type="Pfam" id="PF23284">
    <property type="entry name" value="KOW2_Spt5"/>
    <property type="match status" value="1"/>
</dbReference>
<dbReference type="Gene3D" id="2.30.30.30">
    <property type="match status" value="4"/>
</dbReference>
<reference evidence="9 10" key="1">
    <citation type="submission" date="2016-04" db="EMBL/GenBank/DDBJ databases">
        <title>The genome of Intoshia linei affirms orthonectids as highly simplified spiralians.</title>
        <authorList>
            <person name="Mikhailov K.V."/>
            <person name="Slusarev G.S."/>
            <person name="Nikitin M.A."/>
            <person name="Logacheva M.D."/>
            <person name="Penin A."/>
            <person name="Aleoshin V."/>
            <person name="Panchin Y.V."/>
        </authorList>
    </citation>
    <scope>NUCLEOTIDE SEQUENCE [LARGE SCALE GENOMIC DNA]</scope>
    <source>
        <strain evidence="9">Intl2013</strain>
        <tissue evidence="9">Whole animal</tissue>
    </source>
</reference>
<dbReference type="InterPro" id="IPR041976">
    <property type="entry name" value="KOW_Spt5_3"/>
</dbReference>
<dbReference type="EMBL" id="LWCA01000110">
    <property type="protein sequence ID" value="OAF70789.1"/>
    <property type="molecule type" value="Genomic_DNA"/>
</dbReference>
<evidence type="ECO:0000313" key="9">
    <source>
        <dbReference type="EMBL" id="OAF70789.1"/>
    </source>
</evidence>
<gene>
    <name evidence="9" type="ORF">A3Q56_01480</name>
</gene>
<dbReference type="InterPro" id="IPR041975">
    <property type="entry name" value="KOW_Spt5_2"/>
</dbReference>
<keyword evidence="9" id="KW-0648">Protein biosynthesis</keyword>
<evidence type="ECO:0000259" key="8">
    <source>
        <dbReference type="SMART" id="SM00739"/>
    </source>
</evidence>
<dbReference type="InterPro" id="IPR041978">
    <property type="entry name" value="KOW_Spt5_5"/>
</dbReference>
<dbReference type="GO" id="GO:0006368">
    <property type="term" value="P:transcription elongation by RNA polymerase II"/>
    <property type="evidence" value="ECO:0007669"/>
    <property type="project" value="TreeGrafter"/>
</dbReference>
<dbReference type="GO" id="GO:0032784">
    <property type="term" value="P:regulation of DNA-templated transcription elongation"/>
    <property type="evidence" value="ECO:0007669"/>
    <property type="project" value="InterPro"/>
</dbReference>
<dbReference type="InterPro" id="IPR014722">
    <property type="entry name" value="Rib_uL2_dom2"/>
</dbReference>
<dbReference type="InterPro" id="IPR006645">
    <property type="entry name" value="NGN-like_dom"/>
</dbReference>
<comment type="subcellular location">
    <subcellularLocation>
        <location evidence="1 5">Nucleus</location>
    </subcellularLocation>
</comment>
<proteinExistence type="inferred from homology"/>
<dbReference type="Pfam" id="PF23042">
    <property type="entry name" value="KOW1_SPT5"/>
    <property type="match status" value="1"/>
</dbReference>
<dbReference type="CDD" id="cd06082">
    <property type="entry name" value="KOW_Spt5_2"/>
    <property type="match status" value="1"/>
</dbReference>
<feature type="domain" description="KOW" evidence="8">
    <location>
        <begin position="222"/>
        <end position="249"/>
    </location>
</feature>
<dbReference type="PANTHER" id="PTHR11125">
    <property type="entry name" value="SUPPRESSOR OF TY 5"/>
    <property type="match status" value="1"/>
</dbReference>
<dbReference type="CDD" id="cd09888">
    <property type="entry name" value="NGN_Euk"/>
    <property type="match status" value="1"/>
</dbReference>
<feature type="domain" description="NusG-like N-terminal" evidence="7">
    <location>
        <begin position="131"/>
        <end position="217"/>
    </location>
</feature>
<dbReference type="Pfam" id="PF23037">
    <property type="entry name" value="KOWx_SPT5"/>
    <property type="match status" value="1"/>
</dbReference>
<dbReference type="InterPro" id="IPR008991">
    <property type="entry name" value="Translation_prot_SH3-like_sf"/>
</dbReference>
<dbReference type="AlphaFoldDB" id="A0A177B911"/>
<feature type="domain" description="KOW" evidence="8">
    <location>
        <begin position="550"/>
        <end position="577"/>
    </location>
</feature>
<dbReference type="SMART" id="SM00739">
    <property type="entry name" value="KOW"/>
    <property type="match status" value="5"/>
</dbReference>
<evidence type="ECO:0000256" key="3">
    <source>
        <dbReference type="ARBA" id="ARBA00023163"/>
    </source>
</evidence>
<evidence type="ECO:0000256" key="5">
    <source>
        <dbReference type="PIRNR" id="PIRNR036945"/>
    </source>
</evidence>
<dbReference type="InterPro" id="IPR057936">
    <property type="entry name" value="KOWx_Spt5"/>
</dbReference>
<dbReference type="Pfam" id="PF23290">
    <property type="entry name" value="KOW5_SPT5"/>
    <property type="match status" value="1"/>
</dbReference>
<dbReference type="InterPro" id="IPR039385">
    <property type="entry name" value="NGN_Euk"/>
</dbReference>
<feature type="compositionally biased region" description="Acidic residues" evidence="6">
    <location>
        <begin position="18"/>
        <end position="28"/>
    </location>
</feature>
<dbReference type="InterPro" id="IPR005824">
    <property type="entry name" value="KOW"/>
</dbReference>
<evidence type="ECO:0000256" key="2">
    <source>
        <dbReference type="ARBA" id="ARBA00006956"/>
    </source>
</evidence>
<dbReference type="InterPro" id="IPR041977">
    <property type="entry name" value="KOW_Spt5_4"/>
</dbReference>
<evidence type="ECO:0000256" key="6">
    <source>
        <dbReference type="SAM" id="MobiDB-lite"/>
    </source>
</evidence>
<dbReference type="PANTHER" id="PTHR11125:SF7">
    <property type="entry name" value="TRANSCRIPTION ELONGATION FACTOR SPT5"/>
    <property type="match status" value="1"/>
</dbReference>
<protein>
    <recommendedName>
        <fullName evidence="5">Transcription elongation factor SPT5</fullName>
    </recommendedName>
</protein>
<comment type="caution">
    <text evidence="9">The sequence shown here is derived from an EMBL/GenBank/DDBJ whole genome shotgun (WGS) entry which is preliminary data.</text>
</comment>
<feature type="domain" description="KOW" evidence="8">
    <location>
        <begin position="650"/>
        <end position="677"/>
    </location>
</feature>
<dbReference type="GO" id="GO:0006357">
    <property type="term" value="P:regulation of transcription by RNA polymerase II"/>
    <property type="evidence" value="ECO:0007669"/>
    <property type="project" value="InterPro"/>
</dbReference>
<evidence type="ECO:0000313" key="10">
    <source>
        <dbReference type="Proteomes" id="UP000078046"/>
    </source>
</evidence>
<organism evidence="9 10">
    <name type="scientific">Intoshia linei</name>
    <dbReference type="NCBI Taxonomy" id="1819745"/>
    <lineage>
        <taxon>Eukaryota</taxon>
        <taxon>Metazoa</taxon>
        <taxon>Spiralia</taxon>
        <taxon>Lophotrochozoa</taxon>
        <taxon>Mesozoa</taxon>
        <taxon>Orthonectida</taxon>
        <taxon>Rhopaluridae</taxon>
        <taxon>Intoshia</taxon>
    </lineage>
</organism>
<dbReference type="InterPro" id="IPR041973">
    <property type="entry name" value="KOW_Spt5_1"/>
</dbReference>
<feature type="domain" description="KOW" evidence="8">
    <location>
        <begin position="427"/>
        <end position="454"/>
    </location>
</feature>
<dbReference type="InterPro" id="IPR017071">
    <property type="entry name" value="TF_Spt5_eukaryote"/>
</dbReference>
<dbReference type="PIRSF" id="PIRSF036945">
    <property type="entry name" value="Spt5"/>
    <property type="match status" value="1"/>
</dbReference>
<dbReference type="CDD" id="cd06083">
    <property type="entry name" value="KOW_Spt5_3"/>
    <property type="match status" value="1"/>
</dbReference>
<dbReference type="GO" id="GO:0032044">
    <property type="term" value="C:DSIF complex"/>
    <property type="evidence" value="ECO:0007669"/>
    <property type="project" value="TreeGrafter"/>
</dbReference>
<dbReference type="Gene3D" id="3.30.70.940">
    <property type="entry name" value="NusG, N-terminal domain"/>
    <property type="match status" value="1"/>
</dbReference>
<evidence type="ECO:0000256" key="4">
    <source>
        <dbReference type="ARBA" id="ARBA00023242"/>
    </source>
</evidence>
<keyword evidence="3 5" id="KW-0804">Transcription</keyword>
<dbReference type="Pfam" id="PF23291">
    <property type="entry name" value="KOW4_SPT5"/>
    <property type="match status" value="1"/>
</dbReference>
<evidence type="ECO:0000259" key="7">
    <source>
        <dbReference type="SMART" id="SM00738"/>
    </source>
</evidence>
<dbReference type="GO" id="GO:0003729">
    <property type="term" value="F:mRNA binding"/>
    <property type="evidence" value="ECO:0007669"/>
    <property type="project" value="TreeGrafter"/>
</dbReference>
<dbReference type="Proteomes" id="UP000078046">
    <property type="component" value="Unassembled WGS sequence"/>
</dbReference>
<feature type="region of interest" description="Disordered" evidence="6">
    <location>
        <begin position="1"/>
        <end position="35"/>
    </location>
</feature>
<dbReference type="OrthoDB" id="28901at2759"/>
<dbReference type="SMART" id="SM00738">
    <property type="entry name" value="NGN"/>
    <property type="match status" value="1"/>
</dbReference>
<evidence type="ECO:0000256" key="1">
    <source>
        <dbReference type="ARBA" id="ARBA00004123"/>
    </source>
</evidence>
<dbReference type="InterPro" id="IPR036735">
    <property type="entry name" value="NGN_dom_sf"/>
</dbReference>
<name>A0A177B911_9BILA</name>
<feature type="domain" description="KOW" evidence="8">
    <location>
        <begin position="375"/>
        <end position="402"/>
    </location>
</feature>
<keyword evidence="10" id="KW-1185">Reference proteome</keyword>
<dbReference type="SUPFAM" id="SSF50104">
    <property type="entry name" value="Translation proteins SH3-like domain"/>
    <property type="match status" value="1"/>
</dbReference>
<sequence>MLNMSDTDSELESKMDDSLESEDNDETEPNLKKFKSDFIIDEADVAEDDEEDELVEEDGYMDQQISTEKRKLETGYTDYSRRDKINVKYLEEKYAHQEDDDDEIDEFDSPTCTPVISKSISQQRNIPGMDDPKLWVLRCRIGEERKAALLLLRKFIKYEGKFKYCSVIIKDNLKGYLYMEANLKSQVNDGIEGISAFFKFNTKLVPLNEMVDVMTTIFPMKNIKRDMWVRIKSGKYKNDLAKVIEVNMNKNDVLLKLLPRIDYDKMRGVMKTENTIRVKTRPFQKIFDVEKIESIGGRASILASGHEFEGSTYDADGFLIKSFKASLLLHEGITPELSELTLFNVKNDDDECEDLVDTIISDYSINQTNYQNKYAFIKGERVIVTEGELKNLEGKIVKINENVVTITPDHEKLIENLEFDVSELRRFFLVGDHVRVLQGRYKSESGLLIKVEEPTGIVLSDNSLQEIKVLCRDIQLSCYKSDTAVEGSEYKYGDVVRLTNKNVGIVIQVEKHHVKVLDMHNRCGRIKKNEILPFCYPRRPPVAIDSGNNRITARDIVCVASGQYKGKRGKIIHMFRGFAFVKFTDVLVNSGLVSFSAHNLCLYGTSNAPVFKTVNSSFEEKFQYMKSPNIHATDDSSNVKEYLSGKRRNTKIIGKRVKIIKGPYKGYSGYIKDVGDTTVKMDLDAKNQTIMVDLQRVRIINDDGTICRVQSGIPASDDILPSIQSRFDVKIRSRTPIYDANTPMMGSQTPMVGSQSYMSGHTPLIGGQTPIAEGHTPMIGGATPLGSQTPITGGRTPVHMGNQTPLSESRMSINSDERSYKHHNLGLTPINVNNSMTSRVTPNSGGFTPVQNSGQTPIAGDQTPMHSGMTPMMSYQTPGSIETNTPDNVKIDGITPHYGGATPSHQPTSPVWDSNIYDVSTPKYVNKNDDLSIDSDVALKESSNDKQKSAIKNADYDDWITIGLFVQVMTNCEFPEIVYKIGVIQNILGKKCTVLINSATYHLSENVLGPVLPKIGDTAYTIHKIQRGDVVNVIGMDGDHAVITLPSGNVKIYPLTALCKYNL</sequence>
<dbReference type="InterPro" id="IPR039659">
    <property type="entry name" value="SPT5"/>
</dbReference>
<dbReference type="CDD" id="cd06085">
    <property type="entry name" value="KOW_Spt5_5"/>
    <property type="match status" value="1"/>
</dbReference>
<dbReference type="GO" id="GO:0003746">
    <property type="term" value="F:translation elongation factor activity"/>
    <property type="evidence" value="ECO:0007669"/>
    <property type="project" value="UniProtKB-KW"/>
</dbReference>
<accession>A0A177B911</accession>
<dbReference type="Pfam" id="PF03439">
    <property type="entry name" value="Spt5-NGN"/>
    <property type="match status" value="1"/>
</dbReference>
<keyword evidence="4 5" id="KW-0539">Nucleus</keyword>
<dbReference type="CDD" id="cd06084">
    <property type="entry name" value="KOW_Spt5_4"/>
    <property type="match status" value="1"/>
</dbReference>
<dbReference type="InterPro" id="IPR005100">
    <property type="entry name" value="NGN-domain"/>
</dbReference>
<keyword evidence="9" id="KW-0251">Elongation factor</keyword>
<comment type="similarity">
    <text evidence="2 5">Belongs to the SPT5 family.</text>
</comment>
<dbReference type="CDD" id="cd06081">
    <property type="entry name" value="KOW_Spt5_1"/>
    <property type="match status" value="1"/>
</dbReference>